<dbReference type="Gene3D" id="3.40.50.300">
    <property type="entry name" value="P-loop containing nucleotide triphosphate hydrolases"/>
    <property type="match status" value="1"/>
</dbReference>
<reference evidence="3 4" key="1">
    <citation type="submission" date="2020-08" db="EMBL/GenBank/DDBJ databases">
        <authorList>
            <person name="Liu C."/>
            <person name="Sun Q."/>
        </authorList>
    </citation>
    <scope>NUCLEOTIDE SEQUENCE [LARGE SCALE GENOMIC DNA]</scope>
    <source>
        <strain evidence="3 4">NSJ-38</strain>
    </source>
</reference>
<dbReference type="Gene3D" id="3.90.580.10">
    <property type="entry name" value="Zinc finger, CHC2-type domain"/>
    <property type="match status" value="1"/>
</dbReference>
<keyword evidence="4" id="KW-1185">Reference proteome</keyword>
<feature type="region of interest" description="Disordered" evidence="1">
    <location>
        <begin position="82"/>
        <end position="111"/>
    </location>
</feature>
<name>A0A7G9G2D4_9FIRM</name>
<dbReference type="GO" id="GO:0006260">
    <property type="term" value="P:DNA replication"/>
    <property type="evidence" value="ECO:0007669"/>
    <property type="project" value="InterPro"/>
</dbReference>
<feature type="domain" description="AAA+ ATPase" evidence="2">
    <location>
        <begin position="331"/>
        <end position="506"/>
    </location>
</feature>
<dbReference type="SUPFAM" id="SSF56731">
    <property type="entry name" value="DNA primase core"/>
    <property type="match status" value="1"/>
</dbReference>
<dbReference type="SMART" id="SM00382">
    <property type="entry name" value="AAA"/>
    <property type="match status" value="1"/>
</dbReference>
<organism evidence="3 4">
    <name type="scientific">Qiania dongpingensis</name>
    <dbReference type="NCBI Taxonomy" id="2763669"/>
    <lineage>
        <taxon>Bacteria</taxon>
        <taxon>Bacillati</taxon>
        <taxon>Bacillota</taxon>
        <taxon>Clostridia</taxon>
        <taxon>Lachnospirales</taxon>
        <taxon>Lachnospiraceae</taxon>
        <taxon>Qiania</taxon>
    </lineage>
</organism>
<dbReference type="Pfam" id="PF13154">
    <property type="entry name" value="DUF3991"/>
    <property type="match status" value="1"/>
</dbReference>
<dbReference type="GO" id="GO:0003677">
    <property type="term" value="F:DNA binding"/>
    <property type="evidence" value="ECO:0007669"/>
    <property type="project" value="InterPro"/>
</dbReference>
<dbReference type="InterPro" id="IPR027417">
    <property type="entry name" value="P-loop_NTPase"/>
</dbReference>
<dbReference type="AlphaFoldDB" id="A0A7G9G2D4"/>
<evidence type="ECO:0000313" key="4">
    <source>
        <dbReference type="Proteomes" id="UP000515823"/>
    </source>
</evidence>
<dbReference type="InterPro" id="IPR003593">
    <property type="entry name" value="AAA+_ATPase"/>
</dbReference>
<dbReference type="Pfam" id="PF13155">
    <property type="entry name" value="Toprim_2"/>
    <property type="match status" value="1"/>
</dbReference>
<gene>
    <name evidence="3" type="ORF">H9Q78_10980</name>
</gene>
<proteinExistence type="predicted"/>
<dbReference type="Pfam" id="PF13481">
    <property type="entry name" value="AAA_25"/>
    <property type="match status" value="1"/>
</dbReference>
<dbReference type="KEGG" id="qdo:H9Q78_10980"/>
<protein>
    <submittedName>
        <fullName evidence="3">AAA family ATPase</fullName>
    </submittedName>
</protein>
<dbReference type="SUPFAM" id="SSF57783">
    <property type="entry name" value="Zinc beta-ribbon"/>
    <property type="match status" value="1"/>
</dbReference>
<dbReference type="Gene3D" id="3.40.1360.10">
    <property type="match status" value="1"/>
</dbReference>
<sequence>MYYTQEQIDRANAADLVSFLQGQGEQLTRAGNEYRWKRHDSLTVRGNKWYRHSQSKGGAPIDFVMEFYGKSFTEAVELLTGEKGAAPPPDRPSPAPLSDFRLPPRSPDNSTARNYLTAARRIDEDVTGFFFSTGNIYEEAAHHNAVFVGRDESGVPRYAHQRGTAGSFRLDVKGSDKAFNFCYRGEGERLFVFEAPIDLLSFLCLFKKDWQKQSYLALGGVGEKALLRFLSDRPNIKTVYLCLDSDQAGNDACSRLVKLMPEGLTVHRLIPLFKDWNEVQTRRGEITDGKYLREAVYGLKEPQPEETVEIIRMSEVDTQAVEWLWEPYIPFGKVTIVQGNPGEGKTTFALRLAAACTTGGTLPGMKPMPPFQVIYQTAEDGLGDTVKPRLIEAAADLDRVLVIDEAKRELTLSDGRIEKAIVQNGARLIILDPIQAYMGEKADMNKANEVRPIFRRLAEVAERTGCAVILIGHLNKAAGGQSAYRGLGSIDFRAAARSVLLIGRVKREPNVRVIIHDKSSLAPEGKPVAFCLDPDTGFSWIGEYDITADELLSGAGGNTATKTEQAEKLILDLLVDGKELASEEIVKAAAQAGISERTVQNAKRNMSDILGARRVGGQWYNFIKKKHQPETAI</sequence>
<dbReference type="EMBL" id="CP060634">
    <property type="protein sequence ID" value="QNM04966.1"/>
    <property type="molecule type" value="Genomic_DNA"/>
</dbReference>
<dbReference type="InterPro" id="IPR036977">
    <property type="entry name" value="DNA_primase_Znf_CHC2"/>
</dbReference>
<evidence type="ECO:0000256" key="1">
    <source>
        <dbReference type="SAM" id="MobiDB-lite"/>
    </source>
</evidence>
<dbReference type="Proteomes" id="UP000515823">
    <property type="component" value="Chromosome"/>
</dbReference>
<feature type="compositionally biased region" description="Pro residues" evidence="1">
    <location>
        <begin position="86"/>
        <end position="95"/>
    </location>
</feature>
<dbReference type="InterPro" id="IPR025054">
    <property type="entry name" value="DUF3991"/>
</dbReference>
<dbReference type="GO" id="GO:0008270">
    <property type="term" value="F:zinc ion binding"/>
    <property type="evidence" value="ECO:0007669"/>
    <property type="project" value="InterPro"/>
</dbReference>
<dbReference type="RefSeq" id="WP_249301729.1">
    <property type="nucleotide sequence ID" value="NZ_CP060634.1"/>
</dbReference>
<accession>A0A7G9G2D4</accession>
<evidence type="ECO:0000313" key="3">
    <source>
        <dbReference type="EMBL" id="QNM04966.1"/>
    </source>
</evidence>
<evidence type="ECO:0000259" key="2">
    <source>
        <dbReference type="SMART" id="SM00382"/>
    </source>
</evidence>
<dbReference type="SUPFAM" id="SSF52540">
    <property type="entry name" value="P-loop containing nucleoside triphosphate hydrolases"/>
    <property type="match status" value="1"/>
</dbReference>